<gene>
    <name evidence="1" type="ORF">LCGC14_3106140</name>
</gene>
<protein>
    <submittedName>
        <fullName evidence="1">Uncharacterized protein</fullName>
    </submittedName>
</protein>
<evidence type="ECO:0000313" key="1">
    <source>
        <dbReference type="EMBL" id="KKK52316.1"/>
    </source>
</evidence>
<dbReference type="EMBL" id="LAZR01067081">
    <property type="protein sequence ID" value="KKK52316.1"/>
    <property type="molecule type" value="Genomic_DNA"/>
</dbReference>
<organism evidence="1">
    <name type="scientific">marine sediment metagenome</name>
    <dbReference type="NCBI Taxonomy" id="412755"/>
    <lineage>
        <taxon>unclassified sequences</taxon>
        <taxon>metagenomes</taxon>
        <taxon>ecological metagenomes</taxon>
    </lineage>
</organism>
<name>A0A0F8YWC3_9ZZZZ</name>
<sequence length="59" mass="6815">MTKKLTKKEEGELFKILDSKTISVTCTLVNGAKVTVSKNTFDKLMELKKRRNQQNKKKD</sequence>
<dbReference type="AlphaFoldDB" id="A0A0F8YWC3"/>
<accession>A0A0F8YWC3</accession>
<comment type="caution">
    <text evidence="1">The sequence shown here is derived from an EMBL/GenBank/DDBJ whole genome shotgun (WGS) entry which is preliminary data.</text>
</comment>
<reference evidence="1" key="1">
    <citation type="journal article" date="2015" name="Nature">
        <title>Complex archaea that bridge the gap between prokaryotes and eukaryotes.</title>
        <authorList>
            <person name="Spang A."/>
            <person name="Saw J.H."/>
            <person name="Jorgensen S.L."/>
            <person name="Zaremba-Niedzwiedzka K."/>
            <person name="Martijn J."/>
            <person name="Lind A.E."/>
            <person name="van Eijk R."/>
            <person name="Schleper C."/>
            <person name="Guy L."/>
            <person name="Ettema T.J."/>
        </authorList>
    </citation>
    <scope>NUCLEOTIDE SEQUENCE</scope>
</reference>
<proteinExistence type="predicted"/>